<gene>
    <name evidence="1" type="ORF">ABT276_23915</name>
</gene>
<sequence length="153" mass="16643">MQTAPLFDLPAATGPANAVKPTPRVPLALGELPVSSVPAAYDREHLYSPKAGTAEHVDRRPGDLYGPLPVSPHEPKAWRAWWDAYATAETPDYLGLEVGDDITIQHATTTGPGTVVSTCRFGAVVRFLLPPGSDEPHVDMFVTARNQFGHWYR</sequence>
<name>A0ABV1UZZ3_9ACTN</name>
<dbReference type="Proteomes" id="UP001445472">
    <property type="component" value="Unassembled WGS sequence"/>
</dbReference>
<evidence type="ECO:0000313" key="1">
    <source>
        <dbReference type="EMBL" id="MER6616364.1"/>
    </source>
</evidence>
<proteinExistence type="predicted"/>
<comment type="caution">
    <text evidence="1">The sequence shown here is derived from an EMBL/GenBank/DDBJ whole genome shotgun (WGS) entry which is preliminary data.</text>
</comment>
<organism evidence="1 2">
    <name type="scientific">Streptomyces xantholiticus</name>
    <dbReference type="NCBI Taxonomy" id="68285"/>
    <lineage>
        <taxon>Bacteria</taxon>
        <taxon>Bacillati</taxon>
        <taxon>Actinomycetota</taxon>
        <taxon>Actinomycetes</taxon>
        <taxon>Kitasatosporales</taxon>
        <taxon>Streptomycetaceae</taxon>
        <taxon>Streptomyces</taxon>
    </lineage>
</organism>
<accession>A0ABV1UZZ3</accession>
<dbReference type="RefSeq" id="WP_351977740.1">
    <property type="nucleotide sequence ID" value="NZ_JBEPBX010000023.1"/>
</dbReference>
<keyword evidence="2" id="KW-1185">Reference proteome</keyword>
<dbReference type="EMBL" id="JBEPBX010000023">
    <property type="protein sequence ID" value="MER6616364.1"/>
    <property type="molecule type" value="Genomic_DNA"/>
</dbReference>
<reference evidence="1 2" key="1">
    <citation type="submission" date="2024-06" db="EMBL/GenBank/DDBJ databases">
        <title>The Natural Products Discovery Center: Release of the First 8490 Sequenced Strains for Exploring Actinobacteria Biosynthetic Diversity.</title>
        <authorList>
            <person name="Kalkreuter E."/>
            <person name="Kautsar S.A."/>
            <person name="Yang D."/>
            <person name="Bader C.D."/>
            <person name="Teijaro C.N."/>
            <person name="Fluegel L."/>
            <person name="Davis C.M."/>
            <person name="Simpson J.R."/>
            <person name="Lauterbach L."/>
            <person name="Steele A.D."/>
            <person name="Gui C."/>
            <person name="Meng S."/>
            <person name="Li G."/>
            <person name="Viehrig K."/>
            <person name="Ye F."/>
            <person name="Su P."/>
            <person name="Kiefer A.F."/>
            <person name="Nichols A."/>
            <person name="Cepeda A.J."/>
            <person name="Yan W."/>
            <person name="Fan B."/>
            <person name="Jiang Y."/>
            <person name="Adhikari A."/>
            <person name="Zheng C.-J."/>
            <person name="Schuster L."/>
            <person name="Cowan T.M."/>
            <person name="Smanski M.J."/>
            <person name="Chevrette M.G."/>
            <person name="De Carvalho L.P.S."/>
            <person name="Shen B."/>
        </authorList>
    </citation>
    <scope>NUCLEOTIDE SEQUENCE [LARGE SCALE GENOMIC DNA]</scope>
    <source>
        <strain evidence="1 2">NPDC000837</strain>
    </source>
</reference>
<evidence type="ECO:0000313" key="2">
    <source>
        <dbReference type="Proteomes" id="UP001445472"/>
    </source>
</evidence>
<protein>
    <submittedName>
        <fullName evidence="1">Uncharacterized protein</fullName>
    </submittedName>
</protein>